<keyword evidence="1" id="KW-1133">Transmembrane helix</keyword>
<evidence type="ECO:0008006" key="4">
    <source>
        <dbReference type="Google" id="ProtNLM"/>
    </source>
</evidence>
<feature type="transmembrane region" description="Helical" evidence="1">
    <location>
        <begin position="95"/>
        <end position="114"/>
    </location>
</feature>
<evidence type="ECO:0000256" key="1">
    <source>
        <dbReference type="SAM" id="Phobius"/>
    </source>
</evidence>
<evidence type="ECO:0000313" key="3">
    <source>
        <dbReference type="Proteomes" id="UP000177811"/>
    </source>
</evidence>
<accession>A0A1G2KWV2</accession>
<comment type="caution">
    <text evidence="2">The sequence shown here is derived from an EMBL/GenBank/DDBJ whole genome shotgun (WGS) entry which is preliminary data.</text>
</comment>
<keyword evidence="1" id="KW-0812">Transmembrane</keyword>
<dbReference type="Proteomes" id="UP000177811">
    <property type="component" value="Unassembled WGS sequence"/>
</dbReference>
<sequence>MSEANKLAAEINEQLATLHDGAVSEDPFVWSDTEKDRRSRRETFAEVTKKLTSFVYISRAGTAVKILLGGTVAPLVLLAVLYLAEMPTDENMRVWVWGCLVAIGVISIIIAAVITHNPSIDSALCLAAYTVPRDWSFSSANTDYAWATYQNRFAYFNQGDEDQEIQCRMWGYMDRERKRPFQLFQFYFETVYYTTEVIRDAKGNMIGTRQVKHEDPHYRYGMFAAMPESKVHFRIAENSGTDFDTTIALEYGALNKAMNIGCNAKDELAVRQFLSPAVQEVIMKLSEDCAGLHMDFYPGLVLVVTENNFLDAVKEITLDKNARRFAETIKPAGDLIERFGGALVEGLDKIRKYNDNY</sequence>
<dbReference type="AlphaFoldDB" id="A0A1G2KWV2"/>
<name>A0A1G2KWV2_9BACT</name>
<reference evidence="2 3" key="1">
    <citation type="journal article" date="2016" name="Nat. Commun.">
        <title>Thousands of microbial genomes shed light on interconnected biogeochemical processes in an aquifer system.</title>
        <authorList>
            <person name="Anantharaman K."/>
            <person name="Brown C.T."/>
            <person name="Hug L.A."/>
            <person name="Sharon I."/>
            <person name="Castelle C.J."/>
            <person name="Probst A.J."/>
            <person name="Thomas B.C."/>
            <person name="Singh A."/>
            <person name="Wilkins M.J."/>
            <person name="Karaoz U."/>
            <person name="Brodie E.L."/>
            <person name="Williams K.H."/>
            <person name="Hubbard S.S."/>
            <person name="Banfield J.F."/>
        </authorList>
    </citation>
    <scope>NUCLEOTIDE SEQUENCE [LARGE SCALE GENOMIC DNA]</scope>
</reference>
<feature type="transmembrane region" description="Helical" evidence="1">
    <location>
        <begin position="66"/>
        <end position="83"/>
    </location>
</feature>
<organism evidence="2 3">
    <name type="scientific">Candidatus Sungbacteria bacterium RIFCSPHIGHO2_02_FULL_51_29</name>
    <dbReference type="NCBI Taxonomy" id="1802273"/>
    <lineage>
        <taxon>Bacteria</taxon>
        <taxon>Candidatus Sungiibacteriota</taxon>
    </lineage>
</organism>
<keyword evidence="1" id="KW-0472">Membrane</keyword>
<protein>
    <recommendedName>
        <fullName evidence="4">DUF3137 domain-containing protein</fullName>
    </recommendedName>
</protein>
<dbReference type="EMBL" id="MHQL01000005">
    <property type="protein sequence ID" value="OHA03925.1"/>
    <property type="molecule type" value="Genomic_DNA"/>
</dbReference>
<gene>
    <name evidence="2" type="ORF">A3C16_03880</name>
</gene>
<evidence type="ECO:0000313" key="2">
    <source>
        <dbReference type="EMBL" id="OHA03925.1"/>
    </source>
</evidence>
<proteinExistence type="predicted"/>